<dbReference type="Gene3D" id="2.40.50.140">
    <property type="entry name" value="Nucleic acid-binding proteins"/>
    <property type="match status" value="1"/>
</dbReference>
<dbReference type="OrthoDB" id="9789152at2"/>
<dbReference type="GO" id="GO:0043590">
    <property type="term" value="C:bacterial nucleoid"/>
    <property type="evidence" value="ECO:0007669"/>
    <property type="project" value="TreeGrafter"/>
</dbReference>
<dbReference type="STRING" id="926559.JoomaDRAFT_1012"/>
<dbReference type="HAMAP" id="MF_00201">
    <property type="entry name" value="RecO"/>
    <property type="match status" value="1"/>
</dbReference>
<dbReference type="Pfam" id="PF11967">
    <property type="entry name" value="RecO_N"/>
    <property type="match status" value="1"/>
</dbReference>
<dbReference type="Proteomes" id="UP000004690">
    <property type="component" value="Unassembled WGS sequence"/>
</dbReference>
<dbReference type="SUPFAM" id="SSF57863">
    <property type="entry name" value="ArfGap/RecO-like zinc finger"/>
    <property type="match status" value="1"/>
</dbReference>
<dbReference type="EMBL" id="JH651379">
    <property type="protein sequence ID" value="EIJ38033.1"/>
    <property type="molecule type" value="Genomic_DNA"/>
</dbReference>
<dbReference type="AlphaFoldDB" id="I3C340"/>
<accession>I3C340</accession>
<keyword evidence="7" id="KW-1185">Reference proteome</keyword>
<dbReference type="InterPro" id="IPR022572">
    <property type="entry name" value="DNA_rep/recomb_RecO_N"/>
</dbReference>
<dbReference type="eggNOG" id="COG1381">
    <property type="taxonomic scope" value="Bacteria"/>
</dbReference>
<dbReference type="InterPro" id="IPR003717">
    <property type="entry name" value="RecO"/>
</dbReference>
<dbReference type="PANTHER" id="PTHR33991:SF1">
    <property type="entry name" value="DNA REPAIR PROTEIN RECO"/>
    <property type="match status" value="1"/>
</dbReference>
<dbReference type="GO" id="GO:0006302">
    <property type="term" value="P:double-strand break repair"/>
    <property type="evidence" value="ECO:0007669"/>
    <property type="project" value="TreeGrafter"/>
</dbReference>
<evidence type="ECO:0000313" key="7">
    <source>
        <dbReference type="Proteomes" id="UP000004690"/>
    </source>
</evidence>
<dbReference type="Pfam" id="PF02565">
    <property type="entry name" value="RecO_C"/>
    <property type="match status" value="1"/>
</dbReference>
<evidence type="ECO:0000256" key="2">
    <source>
        <dbReference type="ARBA" id="ARBA00023172"/>
    </source>
</evidence>
<evidence type="ECO:0000256" key="3">
    <source>
        <dbReference type="ARBA" id="ARBA00023204"/>
    </source>
</evidence>
<dbReference type="HOGENOM" id="CLU_087596_1_0_10"/>
<feature type="domain" description="DNA replication/recombination mediator RecO N-terminal" evidence="5">
    <location>
        <begin position="1"/>
        <end position="82"/>
    </location>
</feature>
<organism evidence="6 7">
    <name type="scientific">Galbibacter orientalis DSM 19592</name>
    <dbReference type="NCBI Taxonomy" id="926559"/>
    <lineage>
        <taxon>Bacteria</taxon>
        <taxon>Pseudomonadati</taxon>
        <taxon>Bacteroidota</taxon>
        <taxon>Flavobacteriia</taxon>
        <taxon>Flavobacteriales</taxon>
        <taxon>Flavobacteriaceae</taxon>
        <taxon>Galbibacter</taxon>
    </lineage>
</organism>
<keyword evidence="2 4" id="KW-0233">DNA recombination</keyword>
<keyword evidence="1 4" id="KW-0227">DNA damage</keyword>
<dbReference type="NCBIfam" id="TIGR00613">
    <property type="entry name" value="reco"/>
    <property type="match status" value="1"/>
</dbReference>
<keyword evidence="3 4" id="KW-0234">DNA repair</keyword>
<dbReference type="SUPFAM" id="SSF50249">
    <property type="entry name" value="Nucleic acid-binding proteins"/>
    <property type="match status" value="1"/>
</dbReference>
<dbReference type="RefSeq" id="WP_008611129.1">
    <property type="nucleotide sequence ID" value="NZ_JH651379.1"/>
</dbReference>
<evidence type="ECO:0000256" key="1">
    <source>
        <dbReference type="ARBA" id="ARBA00022763"/>
    </source>
</evidence>
<reference evidence="6 7" key="1">
    <citation type="submission" date="2012-02" db="EMBL/GenBank/DDBJ databases">
        <title>Improved High-Quality Draft genome of Joostella marina DSM 19592.</title>
        <authorList>
            <consortium name="US DOE Joint Genome Institute (JGI-PGF)"/>
            <person name="Lucas S."/>
            <person name="Copeland A."/>
            <person name="Lapidus A."/>
            <person name="Bruce D."/>
            <person name="Goodwin L."/>
            <person name="Pitluck S."/>
            <person name="Peters L."/>
            <person name="Chertkov O."/>
            <person name="Ovchinnikova G."/>
            <person name="Kyrpides N."/>
            <person name="Mavromatis K."/>
            <person name="Detter J.C."/>
            <person name="Han C."/>
            <person name="Land M."/>
            <person name="Hauser L."/>
            <person name="Markowitz V."/>
            <person name="Cheng J.-F."/>
            <person name="Hugenholtz P."/>
            <person name="Woyke T."/>
            <person name="Wu D."/>
            <person name="Tindall B."/>
            <person name="Brambilla E."/>
            <person name="Klenk H.-P."/>
            <person name="Eisen J.A."/>
        </authorList>
    </citation>
    <scope>NUCLEOTIDE SEQUENCE [LARGE SCALE GENOMIC DNA]</scope>
    <source>
        <strain evidence="6 7">DSM 19592</strain>
    </source>
</reference>
<name>I3C340_9FLAO</name>
<dbReference type="GO" id="GO:0006310">
    <property type="term" value="P:DNA recombination"/>
    <property type="evidence" value="ECO:0007669"/>
    <property type="project" value="UniProtKB-UniRule"/>
</dbReference>
<sequence length="238" mass="27193">MIVTTKAIVLSALKYGDTSLIVKLFTESDGLKSYMLKGVLASKKGKLKKGYFQPLTQLEVVANHRDKGTLESLRDVKLSYSYKTLQTDVLKSSISLFLSEMLVISMQEEEENKALYSFIEEAFIWLDTHEDIANFHISFLIQLTTFLGFYPDDTHIEAPYFDLSEGEFVPSLYNEVIEGTTLVAFKQFLKADFDAAKIIKMGRGVRAVLLNNLIRYYQLHLSDFKKPRSLEILQQVFS</sequence>
<comment type="function">
    <text evidence="4">Involved in DNA repair and RecF pathway recombination.</text>
</comment>
<dbReference type="InterPro" id="IPR012340">
    <property type="entry name" value="NA-bd_OB-fold"/>
</dbReference>
<evidence type="ECO:0000313" key="6">
    <source>
        <dbReference type="EMBL" id="EIJ38033.1"/>
    </source>
</evidence>
<proteinExistence type="inferred from homology"/>
<gene>
    <name evidence="4" type="primary">recO</name>
    <name evidence="6" type="ORF">JoomaDRAFT_1012</name>
</gene>
<evidence type="ECO:0000256" key="4">
    <source>
        <dbReference type="HAMAP-Rule" id="MF_00201"/>
    </source>
</evidence>
<evidence type="ECO:0000259" key="5">
    <source>
        <dbReference type="Pfam" id="PF11967"/>
    </source>
</evidence>
<comment type="similarity">
    <text evidence="4">Belongs to the RecO family.</text>
</comment>
<dbReference type="PANTHER" id="PTHR33991">
    <property type="entry name" value="DNA REPAIR PROTEIN RECO"/>
    <property type="match status" value="1"/>
</dbReference>
<dbReference type="InterPro" id="IPR037278">
    <property type="entry name" value="ARFGAP/RecO"/>
</dbReference>
<protein>
    <recommendedName>
        <fullName evidence="4">DNA repair protein RecO</fullName>
    </recommendedName>
    <alternativeName>
        <fullName evidence="4">Recombination protein O</fullName>
    </alternativeName>
</protein>